<protein>
    <submittedName>
        <fullName evidence="1">Guanitoxin biosynthesis heme-dependent pre-guanitoxin N-hydroxylase GntA</fullName>
    </submittedName>
</protein>
<dbReference type="Proteomes" id="UP001500657">
    <property type="component" value="Unassembled WGS sequence"/>
</dbReference>
<organism evidence="1 2">
    <name type="scientific">Rhodanobacter caeni</name>
    <dbReference type="NCBI Taxonomy" id="657654"/>
    <lineage>
        <taxon>Bacteria</taxon>
        <taxon>Pseudomonadati</taxon>
        <taxon>Pseudomonadota</taxon>
        <taxon>Gammaproteobacteria</taxon>
        <taxon>Lysobacterales</taxon>
        <taxon>Rhodanobacteraceae</taxon>
        <taxon>Rhodanobacter</taxon>
    </lineage>
</organism>
<proteinExistence type="predicted"/>
<evidence type="ECO:0000313" key="2">
    <source>
        <dbReference type="Proteomes" id="UP001500657"/>
    </source>
</evidence>
<reference evidence="2" key="1">
    <citation type="journal article" date="2019" name="Int. J. Syst. Evol. Microbiol.">
        <title>The Global Catalogue of Microorganisms (GCM) 10K type strain sequencing project: providing services to taxonomists for standard genome sequencing and annotation.</title>
        <authorList>
            <consortium name="The Broad Institute Genomics Platform"/>
            <consortium name="The Broad Institute Genome Sequencing Center for Infectious Disease"/>
            <person name="Wu L."/>
            <person name="Ma J."/>
        </authorList>
    </citation>
    <scope>NUCLEOTIDE SEQUENCE [LARGE SCALE GENOMIC DNA]</scope>
    <source>
        <strain evidence="2">JCM 16242</strain>
    </source>
</reference>
<dbReference type="NCBIfam" id="NF041366">
    <property type="entry name" value="GntA_guanitoxin"/>
    <property type="match status" value="1"/>
</dbReference>
<sequence length="256" mass="28403">MKNDESGAFARLGDENFEYSHDYLRAPPAGGAAALKPSALERAFEQFVAERDFPCLGAKSAQSRGRLHYLHARDIESDSADRLITAGVQAFAADVTSHSMFVSLVVLFPRSARLSEQAFETALWQRLQSIHALDRASYRWDPNVSSDPASARFSMSVGGRAFYVIGLHPDASRPARRFSCPAMVFNLHSQFERLREDGRYPRLRRAIIERDVAFSGSANPMLAVHGESPEARQYSGRQLDAGWVCPFHAENEGNPG</sequence>
<dbReference type="PANTHER" id="PTHR40045:SF1">
    <property type="entry name" value="YQCI_YCGG FAMILY PROTEIN"/>
    <property type="match status" value="1"/>
</dbReference>
<accession>A0ABP3DZG4</accession>
<dbReference type="Pfam" id="PF08892">
    <property type="entry name" value="YqcI_YcgG"/>
    <property type="match status" value="1"/>
</dbReference>
<evidence type="ECO:0000313" key="1">
    <source>
        <dbReference type="EMBL" id="GAA0244903.1"/>
    </source>
</evidence>
<keyword evidence="2" id="KW-1185">Reference proteome</keyword>
<gene>
    <name evidence="1" type="primary">gntA</name>
    <name evidence="1" type="ORF">GCM10009126_08230</name>
</gene>
<comment type="caution">
    <text evidence="1">The sequence shown here is derived from an EMBL/GenBank/DDBJ whole genome shotgun (WGS) entry which is preliminary data.</text>
</comment>
<dbReference type="EMBL" id="BAAAFO010000001">
    <property type="protein sequence ID" value="GAA0244903.1"/>
    <property type="molecule type" value="Genomic_DNA"/>
</dbReference>
<dbReference type="InterPro" id="IPR014988">
    <property type="entry name" value="Uncharacterised_YqcI/YcgG"/>
</dbReference>
<dbReference type="RefSeq" id="WP_343880437.1">
    <property type="nucleotide sequence ID" value="NZ_BAAAFO010000001.1"/>
</dbReference>
<name>A0ABP3DZG4_9GAMM</name>
<dbReference type="PANTHER" id="PTHR40045">
    <property type="entry name" value="YCGG FAMILY PROTEIN"/>
    <property type="match status" value="1"/>
</dbReference>